<dbReference type="Gene3D" id="3.90.1140.10">
    <property type="entry name" value="Cyclic phosphodiesterase"/>
    <property type="match status" value="1"/>
</dbReference>
<dbReference type="InterPro" id="IPR009097">
    <property type="entry name" value="Cyclic_Pdiesterase"/>
</dbReference>
<sequence>MSFAVELYFGPPAEMLVLQVWGWLAEARVSSSMRESGYRPHLSLGISDRLHLGEVVAALEQFARQYAPFPLTFSSLGVFPTPEATVYLGVTVTHFLLNFHAQFQTVFEPCTEGLWEHYRVGAWVPHCTLAFGLPSNRVPEAIAIAQRVTLPIQTQGIALGITEVSPAHSKSLRLFPLGGGAVLNPAL</sequence>
<evidence type="ECO:0000313" key="2">
    <source>
        <dbReference type="Proteomes" id="UP000050544"/>
    </source>
</evidence>
<dbReference type="PANTHER" id="PTHR36039:SF2">
    <property type="entry name" value="RNA LIGASE_CYCLIC NUCLEOTIDE PHOSPHODIESTERASE FAMILY PROTEIN"/>
    <property type="match status" value="1"/>
</dbReference>
<dbReference type="STRING" id="869279.SE15_09215"/>
<organism evidence="1 2">
    <name type="scientific">Thermanaerothrix daxensis</name>
    <dbReference type="NCBI Taxonomy" id="869279"/>
    <lineage>
        <taxon>Bacteria</taxon>
        <taxon>Bacillati</taxon>
        <taxon>Chloroflexota</taxon>
        <taxon>Anaerolineae</taxon>
        <taxon>Anaerolineales</taxon>
        <taxon>Anaerolineaceae</taxon>
        <taxon>Thermanaerothrix</taxon>
    </lineage>
</organism>
<dbReference type="Proteomes" id="UP000050544">
    <property type="component" value="Unassembled WGS sequence"/>
</dbReference>
<proteinExistence type="predicted"/>
<evidence type="ECO:0000313" key="1">
    <source>
        <dbReference type="EMBL" id="KPL82354.1"/>
    </source>
</evidence>
<keyword evidence="2" id="KW-1185">Reference proteome</keyword>
<protein>
    <recommendedName>
        <fullName evidence="3">2'-5' RNA ligase</fullName>
    </recommendedName>
</protein>
<dbReference type="OrthoDB" id="463286at2"/>
<dbReference type="EMBL" id="LGKO01000005">
    <property type="protein sequence ID" value="KPL82354.1"/>
    <property type="molecule type" value="Genomic_DNA"/>
</dbReference>
<reference evidence="1 2" key="1">
    <citation type="submission" date="2015-07" db="EMBL/GenBank/DDBJ databases">
        <title>Whole genome sequence of Thermanaerothrix daxensis DSM 23592.</title>
        <authorList>
            <person name="Hemp J."/>
            <person name="Ward L.M."/>
            <person name="Pace L.A."/>
            <person name="Fischer W.W."/>
        </authorList>
    </citation>
    <scope>NUCLEOTIDE SEQUENCE [LARGE SCALE GENOMIC DNA]</scope>
    <source>
        <strain evidence="1 2">GNS-1</strain>
    </source>
</reference>
<accession>A0A0N8GQ05</accession>
<evidence type="ECO:0008006" key="3">
    <source>
        <dbReference type="Google" id="ProtNLM"/>
    </source>
</evidence>
<gene>
    <name evidence="1" type="ORF">SE15_09215</name>
</gene>
<comment type="caution">
    <text evidence="1">The sequence shown here is derived from an EMBL/GenBank/DDBJ whole genome shotgun (WGS) entry which is preliminary data.</text>
</comment>
<dbReference type="AlphaFoldDB" id="A0A0N8GQ05"/>
<dbReference type="RefSeq" id="WP_054521823.1">
    <property type="nucleotide sequence ID" value="NZ_LGKO01000005.1"/>
</dbReference>
<dbReference type="SUPFAM" id="SSF55144">
    <property type="entry name" value="LigT-like"/>
    <property type="match status" value="1"/>
</dbReference>
<dbReference type="PANTHER" id="PTHR36039">
    <property type="match status" value="1"/>
</dbReference>
<dbReference type="Pfam" id="PF13563">
    <property type="entry name" value="2_5_RNA_ligase2"/>
    <property type="match status" value="1"/>
</dbReference>
<name>A0A0N8GQ05_9CHLR</name>